<feature type="non-terminal residue" evidence="1">
    <location>
        <position position="116"/>
    </location>
</feature>
<evidence type="ECO:0000313" key="2">
    <source>
        <dbReference type="Proteomes" id="UP001634394"/>
    </source>
</evidence>
<keyword evidence="2" id="KW-1185">Reference proteome</keyword>
<reference evidence="1 2" key="1">
    <citation type="submission" date="2024-11" db="EMBL/GenBank/DDBJ databases">
        <title>Chromosome-level genome assembly of the freshwater bivalve Anodonta woodiana.</title>
        <authorList>
            <person name="Chen X."/>
        </authorList>
    </citation>
    <scope>NUCLEOTIDE SEQUENCE [LARGE SCALE GENOMIC DNA]</scope>
    <source>
        <strain evidence="1">MN2024</strain>
        <tissue evidence="1">Gills</tissue>
    </source>
</reference>
<dbReference type="AlphaFoldDB" id="A0ABD3XAC3"/>
<accession>A0ABD3XAC3</accession>
<evidence type="ECO:0000313" key="1">
    <source>
        <dbReference type="EMBL" id="KAL3881845.1"/>
    </source>
</evidence>
<protein>
    <submittedName>
        <fullName evidence="1">Uncharacterized protein</fullName>
    </submittedName>
</protein>
<sequence length="116" mass="13362">DVVSQVLPLAHEYQVKWIIDDCIKAMMREMDASRFVLQKGRCVVPPNPSVGTITSSLVFAKSDMYTNCCNICIMAEKYDLCSVIEKFIEKFALLNYKCYKDLSEFKQISAEVRYKI</sequence>
<dbReference type="EMBL" id="JBJQND010000003">
    <property type="protein sequence ID" value="KAL3881845.1"/>
    <property type="molecule type" value="Genomic_DNA"/>
</dbReference>
<dbReference type="Proteomes" id="UP001634394">
    <property type="component" value="Unassembled WGS sequence"/>
</dbReference>
<feature type="non-terminal residue" evidence="1">
    <location>
        <position position="1"/>
    </location>
</feature>
<gene>
    <name evidence="1" type="ORF">ACJMK2_028237</name>
</gene>
<proteinExistence type="predicted"/>
<dbReference type="CDD" id="cd14733">
    <property type="entry name" value="BACK"/>
    <property type="match status" value="1"/>
</dbReference>
<organism evidence="1 2">
    <name type="scientific">Sinanodonta woodiana</name>
    <name type="common">Chinese pond mussel</name>
    <name type="synonym">Anodonta woodiana</name>
    <dbReference type="NCBI Taxonomy" id="1069815"/>
    <lineage>
        <taxon>Eukaryota</taxon>
        <taxon>Metazoa</taxon>
        <taxon>Spiralia</taxon>
        <taxon>Lophotrochozoa</taxon>
        <taxon>Mollusca</taxon>
        <taxon>Bivalvia</taxon>
        <taxon>Autobranchia</taxon>
        <taxon>Heteroconchia</taxon>
        <taxon>Palaeoheterodonta</taxon>
        <taxon>Unionida</taxon>
        <taxon>Unionoidea</taxon>
        <taxon>Unionidae</taxon>
        <taxon>Unioninae</taxon>
        <taxon>Sinanodonta</taxon>
    </lineage>
</organism>
<name>A0ABD3XAC3_SINWO</name>
<comment type="caution">
    <text evidence="1">The sequence shown here is derived from an EMBL/GenBank/DDBJ whole genome shotgun (WGS) entry which is preliminary data.</text>
</comment>